<dbReference type="EMBL" id="JAMXLY010000014">
    <property type="protein sequence ID" value="MCO6025280.1"/>
    <property type="molecule type" value="Genomic_DNA"/>
</dbReference>
<comment type="similarity">
    <text evidence="7">Belongs to the TonB-dependent receptor family.</text>
</comment>
<protein>
    <submittedName>
        <fullName evidence="9">TonB-dependent receptor</fullName>
    </submittedName>
</protein>
<reference evidence="9 10" key="1">
    <citation type="submission" date="2022-06" db="EMBL/GenBank/DDBJ databases">
        <title>A taxonomic note on the genus Prevotella: Description of four novel genera and emended description of the genera Hallella and Xylanibacter.</title>
        <authorList>
            <person name="Hitch T.C.A."/>
        </authorList>
    </citation>
    <scope>NUCLEOTIDE SEQUENCE [LARGE SCALE GENOMIC DNA]</scope>
    <source>
        <strain evidence="9 10">DSM 100619</strain>
    </source>
</reference>
<name>A0ABT1BX32_9BACT</name>
<dbReference type="InterPro" id="IPR036942">
    <property type="entry name" value="Beta-barrel_TonB_sf"/>
</dbReference>
<dbReference type="Gene3D" id="2.40.170.20">
    <property type="entry name" value="TonB-dependent receptor, beta-barrel domain"/>
    <property type="match status" value="1"/>
</dbReference>
<dbReference type="NCBIfam" id="TIGR04056">
    <property type="entry name" value="OMP_RagA_SusC"/>
    <property type="match status" value="1"/>
</dbReference>
<dbReference type="InterPro" id="IPR023996">
    <property type="entry name" value="TonB-dep_OMP_SusC/RagA"/>
</dbReference>
<dbReference type="InterPro" id="IPR023997">
    <property type="entry name" value="TonB-dep_OMP_SusC/RagA_CS"/>
</dbReference>
<dbReference type="Pfam" id="PF07715">
    <property type="entry name" value="Plug"/>
    <property type="match status" value="1"/>
</dbReference>
<evidence type="ECO:0000256" key="6">
    <source>
        <dbReference type="ARBA" id="ARBA00023237"/>
    </source>
</evidence>
<keyword evidence="2 7" id="KW-0813">Transport</keyword>
<feature type="domain" description="TonB-dependent receptor plug" evidence="8">
    <location>
        <begin position="125"/>
        <end position="226"/>
    </location>
</feature>
<comment type="subcellular location">
    <subcellularLocation>
        <location evidence="1 7">Cell outer membrane</location>
        <topology evidence="1 7">Multi-pass membrane protein</topology>
    </subcellularLocation>
</comment>
<dbReference type="Gene3D" id="2.170.130.10">
    <property type="entry name" value="TonB-dependent receptor, plug domain"/>
    <property type="match status" value="1"/>
</dbReference>
<dbReference type="InterPro" id="IPR008969">
    <property type="entry name" value="CarboxyPept-like_regulatory"/>
</dbReference>
<keyword evidence="10" id="KW-1185">Reference proteome</keyword>
<keyword evidence="5 7" id="KW-0472">Membrane</keyword>
<evidence type="ECO:0000256" key="3">
    <source>
        <dbReference type="ARBA" id="ARBA00022452"/>
    </source>
</evidence>
<evidence type="ECO:0000256" key="4">
    <source>
        <dbReference type="ARBA" id="ARBA00022692"/>
    </source>
</evidence>
<dbReference type="InterPro" id="IPR039426">
    <property type="entry name" value="TonB-dep_rcpt-like"/>
</dbReference>
<keyword evidence="9" id="KW-0675">Receptor</keyword>
<keyword evidence="6 7" id="KW-0998">Cell outer membrane</keyword>
<dbReference type="Pfam" id="PF13715">
    <property type="entry name" value="CarbopepD_reg_2"/>
    <property type="match status" value="1"/>
</dbReference>
<proteinExistence type="inferred from homology"/>
<comment type="caution">
    <text evidence="9">The sequence shown here is derived from an EMBL/GenBank/DDBJ whole genome shotgun (WGS) entry which is preliminary data.</text>
</comment>
<evidence type="ECO:0000313" key="10">
    <source>
        <dbReference type="Proteomes" id="UP001204015"/>
    </source>
</evidence>
<dbReference type="SUPFAM" id="SSF49464">
    <property type="entry name" value="Carboxypeptidase regulatory domain-like"/>
    <property type="match status" value="1"/>
</dbReference>
<dbReference type="Gene3D" id="2.60.40.1120">
    <property type="entry name" value="Carboxypeptidase-like, regulatory domain"/>
    <property type="match status" value="1"/>
</dbReference>
<dbReference type="NCBIfam" id="TIGR04057">
    <property type="entry name" value="SusC_RagA_signa"/>
    <property type="match status" value="1"/>
</dbReference>
<evidence type="ECO:0000256" key="7">
    <source>
        <dbReference type="PROSITE-ProRule" id="PRU01360"/>
    </source>
</evidence>
<organism evidence="9 10">
    <name type="scientific">Segatella cerevisiae</name>
    <dbReference type="NCBI Taxonomy" id="2053716"/>
    <lineage>
        <taxon>Bacteria</taxon>
        <taxon>Pseudomonadati</taxon>
        <taxon>Bacteroidota</taxon>
        <taxon>Bacteroidia</taxon>
        <taxon>Bacteroidales</taxon>
        <taxon>Prevotellaceae</taxon>
        <taxon>Segatella</taxon>
    </lineage>
</organism>
<gene>
    <name evidence="9" type="ORF">NG821_05405</name>
</gene>
<evidence type="ECO:0000256" key="1">
    <source>
        <dbReference type="ARBA" id="ARBA00004571"/>
    </source>
</evidence>
<dbReference type="RefSeq" id="WP_252760637.1">
    <property type="nucleotide sequence ID" value="NZ_JAMXLY010000014.1"/>
</dbReference>
<sequence length="1067" mass="117911">MKILRLKRTLSQRKKILIILPILFLFILPCFAQNAITGIIRDHSGNPLPGVSVSIKGSSKTGTISSIDGKYNINAPDEAVLVFSYIGMKPQQESVKGRKTIDVTLNEDHSTLNDVVVVGYGIEKKQSLTGAVSSIKGTELLESPSTNVSSLLGGRLPGISSIQTSGEPGNDQASLRVRGSQYSVLYIIDGMPRDINDIDPNDIESISVLKDGASAAVYGLNAAGGVVIVTTKSGKEGKTTLQYDGQFGISVNANFPKFMNGPQYAHYYNMADMMDKLANKSIASEDDYTPVFSDKDIKAMTNGDPNDGWDNVNYIDKVFGTGFNMKHNVSLQGGTESTHYYVGSGYMDQKGNIDNFTYRQYNVRTNIDSKVGKHFSVIFGAAGTIGRRSTPGYSSGGADDGSEGTGEVGYLSIVHQVIQMHPFLPETYNGQYTSTLPNNSSVAYSPLAAIHKSGYKKTRSFELNSNFSIQYDAPWLTGLTLKATGSYDYLSSLSKNLDTPYNTYYKTWSDLDHFNLATDPRGYTTNHVSEGQYNTEQLVGQISAEYANRFGLNNVDAMILAEERDWKCNDFAAYAERVAFAELPELSFGTALSTGSPISSSSIHTRSAGYVFRLKYDYDNTYLAEFSGRYDGSYKFNGNISSKRWGFFPSLSLGWRISNMPFLKNASWIDDLKLRTSIGLSGNSDDISAFSYLDTYSYGSNVILNNNSYSSVYTSVIANPNLTWAKVRSQNIGLDATFWRGKLGIEFDYFYNLNYDLLSAMGADMPPSMGGYYMTYANNNRYDVKGLELTLSHRNAFNVCSKPFIYQINLNISTEKSKWLRYPDSPNAQSWQKTVGTSVGSYSAWIADGIFKSEDEITHSAWYGTRPNVGDIKYKDLNGDGVIDSKDEAITARSNRPQITSGLNLSGSWNGFDCAVLFTGGFKFAVSLLGTYYNGYDDNTIWTQTFKDGANSPLWLVEKSYSTENPNGTYPRLTLSQTSHGGDNGLASTFWMRSGDYVRLKSAQIGYTFPKAWMRSTSIQKVRIFLEGSNLFTLDRLPKGVDPESPRVNNGYYPQQKTYMAGITMTF</sequence>
<dbReference type="InterPro" id="IPR037066">
    <property type="entry name" value="Plug_dom_sf"/>
</dbReference>
<dbReference type="SUPFAM" id="SSF56935">
    <property type="entry name" value="Porins"/>
    <property type="match status" value="1"/>
</dbReference>
<evidence type="ECO:0000313" key="9">
    <source>
        <dbReference type="EMBL" id="MCO6025280.1"/>
    </source>
</evidence>
<evidence type="ECO:0000256" key="5">
    <source>
        <dbReference type="ARBA" id="ARBA00023136"/>
    </source>
</evidence>
<dbReference type="InterPro" id="IPR012910">
    <property type="entry name" value="Plug_dom"/>
</dbReference>
<dbReference type="Proteomes" id="UP001204015">
    <property type="component" value="Unassembled WGS sequence"/>
</dbReference>
<dbReference type="PROSITE" id="PS52016">
    <property type="entry name" value="TONB_DEPENDENT_REC_3"/>
    <property type="match status" value="1"/>
</dbReference>
<evidence type="ECO:0000256" key="2">
    <source>
        <dbReference type="ARBA" id="ARBA00022448"/>
    </source>
</evidence>
<accession>A0ABT1BX32</accession>
<evidence type="ECO:0000259" key="8">
    <source>
        <dbReference type="Pfam" id="PF07715"/>
    </source>
</evidence>
<keyword evidence="3 7" id="KW-1134">Transmembrane beta strand</keyword>
<keyword evidence="4 7" id="KW-0812">Transmembrane</keyword>